<dbReference type="EMBL" id="BOMB01000014">
    <property type="protein sequence ID" value="GID11700.1"/>
    <property type="molecule type" value="Genomic_DNA"/>
</dbReference>
<dbReference type="AlphaFoldDB" id="A0A8J3IZI4"/>
<evidence type="ECO:0000313" key="7">
    <source>
        <dbReference type="EMBL" id="GID11700.1"/>
    </source>
</evidence>
<evidence type="ECO:0008006" key="9">
    <source>
        <dbReference type="Google" id="ProtNLM"/>
    </source>
</evidence>
<feature type="compositionally biased region" description="Low complexity" evidence="5">
    <location>
        <begin position="60"/>
        <end position="76"/>
    </location>
</feature>
<keyword evidence="3 6" id="KW-1133">Transmembrane helix</keyword>
<evidence type="ECO:0000256" key="3">
    <source>
        <dbReference type="ARBA" id="ARBA00022989"/>
    </source>
</evidence>
<feature type="compositionally biased region" description="Low complexity" evidence="5">
    <location>
        <begin position="39"/>
        <end position="50"/>
    </location>
</feature>
<feature type="transmembrane region" description="Helical" evidence="6">
    <location>
        <begin position="80"/>
        <end position="99"/>
    </location>
</feature>
<comment type="caution">
    <text evidence="7">The sequence shown here is derived from an EMBL/GenBank/DDBJ whole genome shotgun (WGS) entry which is preliminary data.</text>
</comment>
<evidence type="ECO:0000256" key="4">
    <source>
        <dbReference type="ARBA" id="ARBA00023136"/>
    </source>
</evidence>
<comment type="subcellular location">
    <subcellularLocation>
        <location evidence="1">Membrane</location>
    </subcellularLocation>
</comment>
<proteinExistence type="predicted"/>
<dbReference type="GO" id="GO:0016020">
    <property type="term" value="C:membrane"/>
    <property type="evidence" value="ECO:0007669"/>
    <property type="project" value="UniProtKB-SubCell"/>
</dbReference>
<evidence type="ECO:0000313" key="8">
    <source>
        <dbReference type="Proteomes" id="UP000612808"/>
    </source>
</evidence>
<dbReference type="Pfam" id="PF04505">
    <property type="entry name" value="CD225"/>
    <property type="match status" value="1"/>
</dbReference>
<feature type="transmembrane region" description="Helical" evidence="6">
    <location>
        <begin position="133"/>
        <end position="155"/>
    </location>
</feature>
<name>A0A8J3IZI4_9ACTN</name>
<evidence type="ECO:0000256" key="6">
    <source>
        <dbReference type="SAM" id="Phobius"/>
    </source>
</evidence>
<reference evidence="7" key="1">
    <citation type="submission" date="2021-01" db="EMBL/GenBank/DDBJ databases">
        <title>Whole genome shotgun sequence of Actinocatenispora rupis NBRC 107355.</title>
        <authorList>
            <person name="Komaki H."/>
            <person name="Tamura T."/>
        </authorList>
    </citation>
    <scope>NUCLEOTIDE SEQUENCE</scope>
    <source>
        <strain evidence="7">NBRC 107355</strain>
    </source>
</reference>
<organism evidence="7 8">
    <name type="scientific">Actinocatenispora rupis</name>
    <dbReference type="NCBI Taxonomy" id="519421"/>
    <lineage>
        <taxon>Bacteria</taxon>
        <taxon>Bacillati</taxon>
        <taxon>Actinomycetota</taxon>
        <taxon>Actinomycetes</taxon>
        <taxon>Micromonosporales</taxon>
        <taxon>Micromonosporaceae</taxon>
        <taxon>Actinocatenispora</taxon>
    </lineage>
</organism>
<feature type="compositionally biased region" description="Basic and acidic residues" evidence="5">
    <location>
        <begin position="8"/>
        <end position="22"/>
    </location>
</feature>
<sequence length="162" mass="16820">MMQPGQPDPDRPDPDRTAEPRHRPGSWTTPPPADGLRFGTTPAAPAQQPAPAAPTPPGTPAHQPGAPVPPQAAAGPMDGFASNLATSVVMFVLFPPFALPATIDAYRARVAYQAGDRVAADDAANESRRWSRIALIAGIVSWALLVCCGGVGLVLRKFGLLG</sequence>
<dbReference type="RefSeq" id="WP_203657710.1">
    <property type="nucleotide sequence ID" value="NZ_BAAAZM010000005.1"/>
</dbReference>
<dbReference type="InterPro" id="IPR007593">
    <property type="entry name" value="CD225/Dispanin_fam"/>
</dbReference>
<evidence type="ECO:0000256" key="5">
    <source>
        <dbReference type="SAM" id="MobiDB-lite"/>
    </source>
</evidence>
<evidence type="ECO:0000256" key="2">
    <source>
        <dbReference type="ARBA" id="ARBA00022692"/>
    </source>
</evidence>
<feature type="region of interest" description="Disordered" evidence="5">
    <location>
        <begin position="1"/>
        <end position="77"/>
    </location>
</feature>
<protein>
    <recommendedName>
        <fullName evidence="9">Interferon-induced transmembrane protein</fullName>
    </recommendedName>
</protein>
<keyword evidence="8" id="KW-1185">Reference proteome</keyword>
<accession>A0A8J3IZI4</accession>
<keyword evidence="4 6" id="KW-0472">Membrane</keyword>
<dbReference type="Proteomes" id="UP000612808">
    <property type="component" value="Unassembled WGS sequence"/>
</dbReference>
<evidence type="ECO:0000256" key="1">
    <source>
        <dbReference type="ARBA" id="ARBA00004370"/>
    </source>
</evidence>
<gene>
    <name evidence="7" type="ORF">Aru02nite_25890</name>
</gene>
<keyword evidence="2 6" id="KW-0812">Transmembrane</keyword>